<dbReference type="Proteomes" id="UP001201980">
    <property type="component" value="Unassembled WGS sequence"/>
</dbReference>
<evidence type="ECO:0008006" key="5">
    <source>
        <dbReference type="Google" id="ProtNLM"/>
    </source>
</evidence>
<accession>A0AAD5WNH6</accession>
<protein>
    <recommendedName>
        <fullName evidence="5">Ankyrin repeat protein</fullName>
    </recommendedName>
</protein>
<feature type="compositionally biased region" description="Polar residues" evidence="2">
    <location>
        <begin position="16"/>
        <end position="27"/>
    </location>
</feature>
<name>A0AAD5WNH6_9PEZI</name>
<proteinExistence type="predicted"/>
<dbReference type="PROSITE" id="PS50088">
    <property type="entry name" value="ANK_REPEAT"/>
    <property type="match status" value="1"/>
</dbReference>
<evidence type="ECO:0000313" key="3">
    <source>
        <dbReference type="EMBL" id="KAJ2893392.1"/>
    </source>
</evidence>
<dbReference type="AlphaFoldDB" id="A0AAD5WNH6"/>
<dbReference type="SUPFAM" id="SSF48403">
    <property type="entry name" value="Ankyrin repeat"/>
    <property type="match status" value="1"/>
</dbReference>
<gene>
    <name evidence="3" type="ORF">MKZ38_008730</name>
</gene>
<feature type="compositionally biased region" description="Low complexity" evidence="2">
    <location>
        <begin position="665"/>
        <end position="682"/>
    </location>
</feature>
<feature type="region of interest" description="Disordered" evidence="2">
    <location>
        <begin position="635"/>
        <end position="682"/>
    </location>
</feature>
<organism evidence="3 4">
    <name type="scientific">Zalerion maritima</name>
    <dbReference type="NCBI Taxonomy" id="339359"/>
    <lineage>
        <taxon>Eukaryota</taxon>
        <taxon>Fungi</taxon>
        <taxon>Dikarya</taxon>
        <taxon>Ascomycota</taxon>
        <taxon>Pezizomycotina</taxon>
        <taxon>Sordariomycetes</taxon>
        <taxon>Lulworthiomycetidae</taxon>
        <taxon>Lulworthiales</taxon>
        <taxon>Lulworthiaceae</taxon>
        <taxon>Zalerion</taxon>
    </lineage>
</organism>
<feature type="compositionally biased region" description="Basic and acidic residues" evidence="2">
    <location>
        <begin position="247"/>
        <end position="256"/>
    </location>
</feature>
<comment type="caution">
    <text evidence="3">The sequence shown here is derived from an EMBL/GenBank/DDBJ whole genome shotgun (WGS) entry which is preliminary data.</text>
</comment>
<dbReference type="Gene3D" id="1.25.40.20">
    <property type="entry name" value="Ankyrin repeat-containing domain"/>
    <property type="match status" value="2"/>
</dbReference>
<dbReference type="EMBL" id="JAKWBI020000610">
    <property type="protein sequence ID" value="KAJ2893392.1"/>
    <property type="molecule type" value="Genomic_DNA"/>
</dbReference>
<evidence type="ECO:0000256" key="2">
    <source>
        <dbReference type="SAM" id="MobiDB-lite"/>
    </source>
</evidence>
<feature type="compositionally biased region" description="Low complexity" evidence="2">
    <location>
        <begin position="67"/>
        <end position="78"/>
    </location>
</feature>
<dbReference type="InterPro" id="IPR036770">
    <property type="entry name" value="Ankyrin_rpt-contain_sf"/>
</dbReference>
<evidence type="ECO:0000256" key="1">
    <source>
        <dbReference type="PROSITE-ProRule" id="PRU00023"/>
    </source>
</evidence>
<evidence type="ECO:0000313" key="4">
    <source>
        <dbReference type="Proteomes" id="UP001201980"/>
    </source>
</evidence>
<feature type="region of interest" description="Disordered" evidence="2">
    <location>
        <begin position="137"/>
        <end position="190"/>
    </location>
</feature>
<feature type="compositionally biased region" description="Low complexity" evidence="2">
    <location>
        <begin position="41"/>
        <end position="59"/>
    </location>
</feature>
<dbReference type="InterPro" id="IPR002110">
    <property type="entry name" value="Ankyrin_rpt"/>
</dbReference>
<feature type="repeat" description="ANK" evidence="1">
    <location>
        <begin position="749"/>
        <end position="781"/>
    </location>
</feature>
<reference evidence="3" key="1">
    <citation type="submission" date="2022-07" db="EMBL/GenBank/DDBJ databases">
        <title>Draft genome sequence of Zalerion maritima ATCC 34329, a (micro)plastics degrading marine fungus.</title>
        <authorList>
            <person name="Paco A."/>
            <person name="Goncalves M.F.M."/>
            <person name="Rocha-Santos T.A.P."/>
            <person name="Alves A."/>
        </authorList>
    </citation>
    <scope>NUCLEOTIDE SEQUENCE</scope>
    <source>
        <strain evidence="3">ATCC 34329</strain>
    </source>
</reference>
<feature type="compositionally biased region" description="Polar residues" evidence="2">
    <location>
        <begin position="232"/>
        <end position="245"/>
    </location>
</feature>
<sequence length="848" mass="92937">MAMWNSLGPPGEPTPGWNNQFPVNRNPQYGGGSPYEERQYPAAAAPLGGQPMQQPQPGGYSPNPNFQPDSTSTTPTQPAAHKFWGIPIPNAFPSVPFRLSIPKHDPQAPAYASGLDAQSPNTAAFNATSPSHFQHMNNMDTLSPIQGGVGGGAGGSAAQSPAAFSNASGDDAKPKRTTSKRTGRPPIWDGKKTRALIRNYLWSGSKLPRTLQFFHADENPDQPHLPVDKAKSQQNGAQKKLNQTIARDPRSLKGNEKDKAVLRWRVQIPERSQRHIDRNAQAPMNDACSPQRQHTMVSIKIGAVTRSFSGLSMSSRKAFTLLKNLTLKSEPDSTISRQGTAFDPVQHHEAHDEESYLLLPGDFLTLDSQNVDVTYILRQDHEESYTTYDMIWAEMRNEPNIWVTPKGLSDKAQNLLLQIANASKSVDLVNQTDCFGNTILHLLAARRDRRRLDSLFEKGLVTLDLMMAKNTARQTFLHVLSQDWFTLVNNDAPIFGLCRKIEQIDENIQIFKQLAPLRDVYGQTVFHHIKRGLPEPQASDVIGVIEVMMVCDPDIEYMRDAFGCVAVEASQQPQPASLAGHVVKNDQQLPFRPYQPVDPSFDITHHILNNAVNDKHLEDGSGNGALHCLAAVSQKMQPGRKRKASEPLDPGRSPAGPGRSRDTTPGEAMASPGGPASPTAADDPITEICRKAEELITAGCSVSHYDRSGKTALMAFIEALPADSLKIPILKTLVDAAKKEDMLEARSSEGETALLLASRLGKIAAVRELAAAGANQYARTARHGCVRGIICTIYHEQAKHKHDPPNLDTPWGRLEASLKALVVPERDNSAHSAPMLPKYPDVIDEWGK</sequence>
<keyword evidence="1" id="KW-0040">ANK repeat</keyword>
<feature type="region of interest" description="Disordered" evidence="2">
    <location>
        <begin position="216"/>
        <end position="256"/>
    </location>
</feature>
<feature type="region of interest" description="Disordered" evidence="2">
    <location>
        <begin position="1"/>
        <end position="79"/>
    </location>
</feature>
<keyword evidence="4" id="KW-1185">Reference proteome</keyword>